<feature type="transmembrane region" description="Helical" evidence="8">
    <location>
        <begin position="152"/>
        <end position="172"/>
    </location>
</feature>
<accession>A0A841KJX0</accession>
<dbReference type="InterPro" id="IPR004761">
    <property type="entry name" value="Spore_GerAB"/>
</dbReference>
<keyword evidence="10" id="KW-1185">Reference proteome</keyword>
<keyword evidence="3" id="KW-0813">Transport</keyword>
<dbReference type="EMBL" id="JACHEN010000001">
    <property type="protein sequence ID" value="MBB6214164.1"/>
    <property type="molecule type" value="Genomic_DNA"/>
</dbReference>
<dbReference type="Pfam" id="PF03845">
    <property type="entry name" value="Spore_permease"/>
    <property type="match status" value="1"/>
</dbReference>
<reference evidence="9 10" key="1">
    <citation type="submission" date="2020-08" db="EMBL/GenBank/DDBJ databases">
        <title>Genomic Encyclopedia of Type Strains, Phase IV (KMG-IV): sequencing the most valuable type-strain genomes for metagenomic binning, comparative biology and taxonomic classification.</title>
        <authorList>
            <person name="Goeker M."/>
        </authorList>
    </citation>
    <scope>NUCLEOTIDE SEQUENCE [LARGE SCALE GENOMIC DNA]</scope>
    <source>
        <strain evidence="9 10">DSM 103526</strain>
    </source>
</reference>
<dbReference type="NCBIfam" id="TIGR00912">
    <property type="entry name" value="2A0309"/>
    <property type="match status" value="1"/>
</dbReference>
<feature type="transmembrane region" description="Helical" evidence="8">
    <location>
        <begin position="221"/>
        <end position="246"/>
    </location>
</feature>
<dbReference type="RefSeq" id="WP_184307318.1">
    <property type="nucleotide sequence ID" value="NZ_JACHEN010000001.1"/>
</dbReference>
<organism evidence="9 10">
    <name type="scientific">Anaerosolibacter carboniphilus</name>
    <dbReference type="NCBI Taxonomy" id="1417629"/>
    <lineage>
        <taxon>Bacteria</taxon>
        <taxon>Bacillati</taxon>
        <taxon>Bacillota</taxon>
        <taxon>Clostridia</taxon>
        <taxon>Peptostreptococcales</taxon>
        <taxon>Thermotaleaceae</taxon>
        <taxon>Anaerosolibacter</taxon>
    </lineage>
</organism>
<protein>
    <submittedName>
        <fullName evidence="9">Spore germination protein KB</fullName>
    </submittedName>
</protein>
<dbReference type="AlphaFoldDB" id="A0A841KJX0"/>
<feature type="transmembrane region" description="Helical" evidence="8">
    <location>
        <begin position="44"/>
        <end position="62"/>
    </location>
</feature>
<evidence type="ECO:0000256" key="3">
    <source>
        <dbReference type="ARBA" id="ARBA00022448"/>
    </source>
</evidence>
<keyword evidence="7 8" id="KW-0472">Membrane</keyword>
<feature type="transmembrane region" description="Helical" evidence="8">
    <location>
        <begin position="82"/>
        <end position="102"/>
    </location>
</feature>
<feature type="transmembrane region" description="Helical" evidence="8">
    <location>
        <begin position="277"/>
        <end position="299"/>
    </location>
</feature>
<dbReference type="Proteomes" id="UP000579281">
    <property type="component" value="Unassembled WGS sequence"/>
</dbReference>
<evidence type="ECO:0000256" key="5">
    <source>
        <dbReference type="ARBA" id="ARBA00022692"/>
    </source>
</evidence>
<evidence type="ECO:0000256" key="1">
    <source>
        <dbReference type="ARBA" id="ARBA00004141"/>
    </source>
</evidence>
<dbReference type="GO" id="GO:0016020">
    <property type="term" value="C:membrane"/>
    <property type="evidence" value="ECO:0007669"/>
    <property type="project" value="UniProtKB-SubCell"/>
</dbReference>
<gene>
    <name evidence="9" type="ORF">HNQ80_000233</name>
</gene>
<comment type="subcellular location">
    <subcellularLocation>
        <location evidence="1">Membrane</location>
        <topology evidence="1">Multi-pass membrane protein</topology>
    </subcellularLocation>
</comment>
<comment type="caution">
    <text evidence="9">The sequence shown here is derived from an EMBL/GenBank/DDBJ whole genome shotgun (WGS) entry which is preliminary data.</text>
</comment>
<feature type="transmembrane region" description="Helical" evidence="8">
    <location>
        <begin position="311"/>
        <end position="329"/>
    </location>
</feature>
<sequence>MVEKMLDQGKISASQFSLLLFTLVSSTAMLFVPAVTAESAGRDGWISILFLATIFGLMVAWVCTSLGQRFPHENIIEYSPKVFGPVLGHLINLTYIFFFIWTNAIIVGEFADFMIATFLPKTPRVVFAFIIVWLAAYAVRNGLEVISRLNQFLFPLLMISYLGLVVFVLSDIELTNLVPILENGVKPIIRGSLPPSAWRGEIVLMLMMLPNLSQLTKGRKASIYAVILIGIVLTLNTIATVGAFGAELSSHLTFPYFTLADYGQIAKVLERMEALVMLVWVAGLMLKIAIFYYCGVLALAQWFNLQNYKPLVTPVGIILIAWSSIIYENSRELVELISKTFPVYAFTFELLIPVLLLAVAVIRKKKGGNCS</sequence>
<name>A0A841KJX0_9FIRM</name>
<evidence type="ECO:0000256" key="6">
    <source>
        <dbReference type="ARBA" id="ARBA00022989"/>
    </source>
</evidence>
<feature type="transmembrane region" description="Helical" evidence="8">
    <location>
        <begin position="12"/>
        <end position="32"/>
    </location>
</feature>
<keyword evidence="4" id="KW-0309">Germination</keyword>
<evidence type="ECO:0000256" key="8">
    <source>
        <dbReference type="SAM" id="Phobius"/>
    </source>
</evidence>
<evidence type="ECO:0000313" key="10">
    <source>
        <dbReference type="Proteomes" id="UP000579281"/>
    </source>
</evidence>
<dbReference type="PANTHER" id="PTHR34975:SF2">
    <property type="entry name" value="SPORE GERMINATION PROTEIN A2"/>
    <property type="match status" value="1"/>
</dbReference>
<proteinExistence type="inferred from homology"/>
<evidence type="ECO:0000256" key="7">
    <source>
        <dbReference type="ARBA" id="ARBA00023136"/>
    </source>
</evidence>
<keyword evidence="5 8" id="KW-0812">Transmembrane</keyword>
<dbReference type="PANTHER" id="PTHR34975">
    <property type="entry name" value="SPORE GERMINATION PROTEIN A2"/>
    <property type="match status" value="1"/>
</dbReference>
<dbReference type="GO" id="GO:0009847">
    <property type="term" value="P:spore germination"/>
    <property type="evidence" value="ECO:0007669"/>
    <property type="project" value="InterPro"/>
</dbReference>
<keyword evidence="6 8" id="KW-1133">Transmembrane helix</keyword>
<evidence type="ECO:0000256" key="2">
    <source>
        <dbReference type="ARBA" id="ARBA00007998"/>
    </source>
</evidence>
<evidence type="ECO:0000313" key="9">
    <source>
        <dbReference type="EMBL" id="MBB6214164.1"/>
    </source>
</evidence>
<feature type="transmembrane region" description="Helical" evidence="8">
    <location>
        <begin position="122"/>
        <end position="140"/>
    </location>
</feature>
<feature type="transmembrane region" description="Helical" evidence="8">
    <location>
        <begin position="341"/>
        <end position="362"/>
    </location>
</feature>
<evidence type="ECO:0000256" key="4">
    <source>
        <dbReference type="ARBA" id="ARBA00022544"/>
    </source>
</evidence>
<comment type="similarity">
    <text evidence="2">Belongs to the amino acid-polyamine-organocation (APC) superfamily. Spore germination protein (SGP) (TC 2.A.3.9) family.</text>
</comment>